<accession>A0A081NHZ3</accession>
<evidence type="ECO:0000256" key="5">
    <source>
        <dbReference type="ARBA" id="ARBA00022519"/>
    </source>
</evidence>
<evidence type="ECO:0000256" key="9">
    <source>
        <dbReference type="ARBA" id="ARBA00030775"/>
    </source>
</evidence>
<dbReference type="InterPro" id="IPR002416">
    <property type="entry name" value="T2SS_protein-GspH"/>
</dbReference>
<dbReference type="OrthoDB" id="6197315at2"/>
<evidence type="ECO:0000313" key="12">
    <source>
        <dbReference type="Proteomes" id="UP000028073"/>
    </source>
</evidence>
<dbReference type="Gene3D" id="3.55.40.10">
    <property type="entry name" value="minor pseudopilin epsh domain"/>
    <property type="match status" value="1"/>
</dbReference>
<keyword evidence="6 10" id="KW-0812">Transmembrane</keyword>
<dbReference type="NCBIfam" id="TIGR02532">
    <property type="entry name" value="IV_pilin_GFxxxE"/>
    <property type="match status" value="1"/>
</dbReference>
<evidence type="ECO:0000256" key="8">
    <source>
        <dbReference type="ARBA" id="ARBA00023136"/>
    </source>
</evidence>
<keyword evidence="5" id="KW-0997">Cell inner membrane</keyword>
<dbReference type="eggNOG" id="COG2165">
    <property type="taxonomic scope" value="Bacteria"/>
</dbReference>
<keyword evidence="3" id="KW-1003">Cell membrane</keyword>
<proteinExistence type="predicted"/>
<dbReference type="InterPro" id="IPR045584">
    <property type="entry name" value="Pilin-like"/>
</dbReference>
<evidence type="ECO:0000313" key="11">
    <source>
        <dbReference type="EMBL" id="KEQ18066.1"/>
    </source>
</evidence>
<dbReference type="InterPro" id="IPR049875">
    <property type="entry name" value="TypeII_GspH"/>
</dbReference>
<gene>
    <name evidence="11" type="ORF">GZ78_10835</name>
</gene>
<sequence length="167" mass="18868">MAVVSSHKPAQSGFTFIELMVVLLVLGVIASLVTLAPRMNQSPAAVQQAERLEILFKSVRDKAFFQNQTYGWVLKPDGYHWLRWNQDDARWEVWEEAEFQSVTLPEAWQTTFEQDFSSIATSQPEPAVTAVIFPDYQMTPFRLSLSNADRSQTAVLTTDGLNDVAIQ</sequence>
<dbReference type="GO" id="GO:0015627">
    <property type="term" value="C:type II protein secretion system complex"/>
    <property type="evidence" value="ECO:0007669"/>
    <property type="project" value="InterPro"/>
</dbReference>
<protein>
    <recommendedName>
        <fullName evidence="2">Type II secretion system protein H</fullName>
    </recommendedName>
    <alternativeName>
        <fullName evidence="9">General secretion pathway protein H</fullName>
    </alternativeName>
</protein>
<evidence type="ECO:0000256" key="1">
    <source>
        <dbReference type="ARBA" id="ARBA00004377"/>
    </source>
</evidence>
<evidence type="ECO:0000256" key="4">
    <source>
        <dbReference type="ARBA" id="ARBA00022481"/>
    </source>
</evidence>
<feature type="transmembrane region" description="Helical" evidence="10">
    <location>
        <begin position="12"/>
        <end position="35"/>
    </location>
</feature>
<dbReference type="Proteomes" id="UP000028073">
    <property type="component" value="Unassembled WGS sequence"/>
</dbReference>
<dbReference type="GO" id="GO:0015628">
    <property type="term" value="P:protein secretion by the type II secretion system"/>
    <property type="evidence" value="ECO:0007669"/>
    <property type="project" value="InterPro"/>
</dbReference>
<name>A0A081NHZ3_9GAMM</name>
<organism evidence="11 12">
    <name type="scientific">Endozoicomonas numazuensis</name>
    <dbReference type="NCBI Taxonomy" id="1137799"/>
    <lineage>
        <taxon>Bacteria</taxon>
        <taxon>Pseudomonadati</taxon>
        <taxon>Pseudomonadota</taxon>
        <taxon>Gammaproteobacteria</taxon>
        <taxon>Oceanospirillales</taxon>
        <taxon>Endozoicomonadaceae</taxon>
        <taxon>Endozoicomonas</taxon>
    </lineage>
</organism>
<dbReference type="GO" id="GO:0005886">
    <property type="term" value="C:plasma membrane"/>
    <property type="evidence" value="ECO:0007669"/>
    <property type="project" value="UniProtKB-SubCell"/>
</dbReference>
<keyword evidence="4" id="KW-0488">Methylation</keyword>
<keyword evidence="12" id="KW-1185">Reference proteome</keyword>
<keyword evidence="8 10" id="KW-0472">Membrane</keyword>
<dbReference type="SUPFAM" id="SSF54523">
    <property type="entry name" value="Pili subunits"/>
    <property type="match status" value="1"/>
</dbReference>
<comment type="caution">
    <text evidence="11">The sequence shown here is derived from an EMBL/GenBank/DDBJ whole genome shotgun (WGS) entry which is preliminary data.</text>
</comment>
<dbReference type="InterPro" id="IPR012902">
    <property type="entry name" value="N_methyl_site"/>
</dbReference>
<dbReference type="PRINTS" id="PR00885">
    <property type="entry name" value="BCTERIALGSPH"/>
</dbReference>
<dbReference type="AlphaFoldDB" id="A0A081NHZ3"/>
<dbReference type="Pfam" id="PF07963">
    <property type="entry name" value="N_methyl"/>
    <property type="match status" value="1"/>
</dbReference>
<evidence type="ECO:0000256" key="7">
    <source>
        <dbReference type="ARBA" id="ARBA00022989"/>
    </source>
</evidence>
<dbReference type="RefSeq" id="WP_034835126.1">
    <property type="nucleotide sequence ID" value="NZ_JOKH01000002.1"/>
</dbReference>
<evidence type="ECO:0000256" key="10">
    <source>
        <dbReference type="SAM" id="Phobius"/>
    </source>
</evidence>
<dbReference type="NCBIfam" id="TIGR01708">
    <property type="entry name" value="typeII_sec_gspH"/>
    <property type="match status" value="1"/>
</dbReference>
<comment type="subcellular location">
    <subcellularLocation>
        <location evidence="1">Cell inner membrane</location>
        <topology evidence="1">Single-pass membrane protein</topology>
    </subcellularLocation>
</comment>
<evidence type="ECO:0000256" key="3">
    <source>
        <dbReference type="ARBA" id="ARBA00022475"/>
    </source>
</evidence>
<reference evidence="11 12" key="1">
    <citation type="submission" date="2014-06" db="EMBL/GenBank/DDBJ databases">
        <title>Whole Genome Sequences of Three Symbiotic Endozoicomonas Bacteria.</title>
        <authorList>
            <person name="Neave M.J."/>
            <person name="Apprill A."/>
            <person name="Voolstra C.R."/>
        </authorList>
    </citation>
    <scope>NUCLEOTIDE SEQUENCE [LARGE SCALE GENOMIC DNA]</scope>
    <source>
        <strain evidence="11 12">DSM 25634</strain>
    </source>
</reference>
<dbReference type="EMBL" id="JOKH01000002">
    <property type="protein sequence ID" value="KEQ18066.1"/>
    <property type="molecule type" value="Genomic_DNA"/>
</dbReference>
<keyword evidence="7 10" id="KW-1133">Transmembrane helix</keyword>
<evidence type="ECO:0000256" key="6">
    <source>
        <dbReference type="ARBA" id="ARBA00022692"/>
    </source>
</evidence>
<evidence type="ECO:0000256" key="2">
    <source>
        <dbReference type="ARBA" id="ARBA00021549"/>
    </source>
</evidence>
<dbReference type="STRING" id="1137799.GZ78_10835"/>